<proteinExistence type="predicted"/>
<sequence>MLRARARPRQSGRLWRWRSIRGPGTQGGFTRGWRRWRRTGSRCGGRSRRCGRRGRSW</sequence>
<name>A0A0A9FB84_ARUDO</name>
<dbReference type="EMBL" id="GBRH01189417">
    <property type="protein sequence ID" value="JAE08479.1"/>
    <property type="molecule type" value="Transcribed_RNA"/>
</dbReference>
<protein>
    <submittedName>
        <fullName evidence="1">Uncharacterized protein</fullName>
    </submittedName>
</protein>
<organism evidence="1">
    <name type="scientific">Arundo donax</name>
    <name type="common">Giant reed</name>
    <name type="synonym">Donax arundinaceus</name>
    <dbReference type="NCBI Taxonomy" id="35708"/>
    <lineage>
        <taxon>Eukaryota</taxon>
        <taxon>Viridiplantae</taxon>
        <taxon>Streptophyta</taxon>
        <taxon>Embryophyta</taxon>
        <taxon>Tracheophyta</taxon>
        <taxon>Spermatophyta</taxon>
        <taxon>Magnoliopsida</taxon>
        <taxon>Liliopsida</taxon>
        <taxon>Poales</taxon>
        <taxon>Poaceae</taxon>
        <taxon>PACMAD clade</taxon>
        <taxon>Arundinoideae</taxon>
        <taxon>Arundineae</taxon>
        <taxon>Arundo</taxon>
    </lineage>
</organism>
<evidence type="ECO:0000313" key="1">
    <source>
        <dbReference type="EMBL" id="JAE08479.1"/>
    </source>
</evidence>
<dbReference type="AlphaFoldDB" id="A0A0A9FB84"/>
<reference evidence="1" key="1">
    <citation type="submission" date="2014-09" db="EMBL/GenBank/DDBJ databases">
        <authorList>
            <person name="Magalhaes I.L.F."/>
            <person name="Oliveira U."/>
            <person name="Santos F.R."/>
            <person name="Vidigal T.H.D.A."/>
            <person name="Brescovit A.D."/>
            <person name="Santos A.J."/>
        </authorList>
    </citation>
    <scope>NUCLEOTIDE SEQUENCE</scope>
    <source>
        <tissue evidence="1">Shoot tissue taken approximately 20 cm above the soil surface</tissue>
    </source>
</reference>
<accession>A0A0A9FB84</accession>
<reference evidence="1" key="2">
    <citation type="journal article" date="2015" name="Data Brief">
        <title>Shoot transcriptome of the giant reed, Arundo donax.</title>
        <authorList>
            <person name="Barrero R.A."/>
            <person name="Guerrero F.D."/>
            <person name="Moolhuijzen P."/>
            <person name="Goolsby J.A."/>
            <person name="Tidwell J."/>
            <person name="Bellgard S.E."/>
            <person name="Bellgard M.I."/>
        </authorList>
    </citation>
    <scope>NUCLEOTIDE SEQUENCE</scope>
    <source>
        <tissue evidence="1">Shoot tissue taken approximately 20 cm above the soil surface</tissue>
    </source>
</reference>